<comment type="caution">
    <text evidence="7">The sequence shown here is derived from an EMBL/GenBank/DDBJ whole genome shotgun (WGS) entry which is preliminary data.</text>
</comment>
<dbReference type="EMBL" id="MHCQ01000039">
    <property type="protein sequence ID" value="OGY23764.1"/>
    <property type="molecule type" value="Genomic_DNA"/>
</dbReference>
<dbReference type="Proteomes" id="UP000177103">
    <property type="component" value="Unassembled WGS sequence"/>
</dbReference>
<dbReference type="InterPro" id="IPR047859">
    <property type="entry name" value="Ribosomal_bL17_CS"/>
</dbReference>
<protein>
    <recommendedName>
        <fullName evidence="4 6">50S ribosomal protein L17</fullName>
    </recommendedName>
</protein>
<comment type="similarity">
    <text evidence="1 5">Belongs to the bacterial ribosomal protein bL17 family.</text>
</comment>
<evidence type="ECO:0000256" key="4">
    <source>
        <dbReference type="ARBA" id="ARBA00035494"/>
    </source>
</evidence>
<dbReference type="GO" id="GO:0022625">
    <property type="term" value="C:cytosolic large ribosomal subunit"/>
    <property type="evidence" value="ECO:0007669"/>
    <property type="project" value="TreeGrafter"/>
</dbReference>
<name>A0A1G1W826_9BACT</name>
<dbReference type="PROSITE" id="PS01167">
    <property type="entry name" value="RIBOSOMAL_L17"/>
    <property type="match status" value="1"/>
</dbReference>
<organism evidence="7 8">
    <name type="scientific">Candidatus Woykebacteria bacterium RBG_13_40_7b</name>
    <dbReference type="NCBI Taxonomy" id="1802594"/>
    <lineage>
        <taxon>Bacteria</taxon>
        <taxon>Candidatus Woykeibacteriota</taxon>
    </lineage>
</organism>
<accession>A0A1G1W826</accession>
<evidence type="ECO:0000313" key="7">
    <source>
        <dbReference type="EMBL" id="OGY23764.1"/>
    </source>
</evidence>
<evidence type="ECO:0000256" key="6">
    <source>
        <dbReference type="RuleBase" id="RU000661"/>
    </source>
</evidence>
<keyword evidence="2 5" id="KW-0689">Ribosomal protein</keyword>
<keyword evidence="3 5" id="KW-0687">Ribonucleoprotein</keyword>
<evidence type="ECO:0000256" key="2">
    <source>
        <dbReference type="ARBA" id="ARBA00022980"/>
    </source>
</evidence>
<proteinExistence type="inferred from homology"/>
<dbReference type="NCBIfam" id="TIGR00059">
    <property type="entry name" value="L17"/>
    <property type="match status" value="1"/>
</dbReference>
<dbReference type="InterPro" id="IPR036373">
    <property type="entry name" value="Ribosomal_bL17_sf"/>
</dbReference>
<dbReference type="Gene3D" id="3.90.1030.10">
    <property type="entry name" value="Ribosomal protein L17"/>
    <property type="match status" value="1"/>
</dbReference>
<dbReference type="Pfam" id="PF01196">
    <property type="entry name" value="Ribosomal_L17"/>
    <property type="match status" value="1"/>
</dbReference>
<dbReference type="PANTHER" id="PTHR14413">
    <property type="entry name" value="RIBOSOMAL PROTEIN L17"/>
    <property type="match status" value="1"/>
</dbReference>
<evidence type="ECO:0000313" key="8">
    <source>
        <dbReference type="Proteomes" id="UP000177103"/>
    </source>
</evidence>
<dbReference type="GO" id="GO:0003735">
    <property type="term" value="F:structural constituent of ribosome"/>
    <property type="evidence" value="ECO:0007669"/>
    <property type="project" value="InterPro"/>
</dbReference>
<evidence type="ECO:0000256" key="1">
    <source>
        <dbReference type="ARBA" id="ARBA00008777"/>
    </source>
</evidence>
<evidence type="ECO:0000256" key="5">
    <source>
        <dbReference type="RuleBase" id="RU000660"/>
    </source>
</evidence>
<sequence length="153" mass="17072">MKRKARGVSYRKALLKNQASSLILHETIETTLAKAKDLRPYLEKLITVAKKETLAARRMLVATLGSEVVASKMMEVIGPAFKDRKGGYLRIIKLAPRGGDNTPMSKVEFVVKPTETVAKTKVEKPTKGKVAEKTKEIKKKILKEPNNKKEAKE</sequence>
<dbReference type="AlphaFoldDB" id="A0A1G1W826"/>
<gene>
    <name evidence="7" type="ORF">A2Y57_04530</name>
</gene>
<dbReference type="SUPFAM" id="SSF64263">
    <property type="entry name" value="Prokaryotic ribosomal protein L17"/>
    <property type="match status" value="1"/>
</dbReference>
<reference evidence="7 8" key="1">
    <citation type="journal article" date="2016" name="Nat. Commun.">
        <title>Thousands of microbial genomes shed light on interconnected biogeochemical processes in an aquifer system.</title>
        <authorList>
            <person name="Anantharaman K."/>
            <person name="Brown C.T."/>
            <person name="Hug L.A."/>
            <person name="Sharon I."/>
            <person name="Castelle C.J."/>
            <person name="Probst A.J."/>
            <person name="Thomas B.C."/>
            <person name="Singh A."/>
            <person name="Wilkins M.J."/>
            <person name="Karaoz U."/>
            <person name="Brodie E.L."/>
            <person name="Williams K.H."/>
            <person name="Hubbard S.S."/>
            <person name="Banfield J.F."/>
        </authorList>
    </citation>
    <scope>NUCLEOTIDE SEQUENCE [LARGE SCALE GENOMIC DNA]</scope>
</reference>
<evidence type="ECO:0000256" key="3">
    <source>
        <dbReference type="ARBA" id="ARBA00023274"/>
    </source>
</evidence>
<dbReference type="GO" id="GO:0006412">
    <property type="term" value="P:translation"/>
    <property type="evidence" value="ECO:0007669"/>
    <property type="project" value="InterPro"/>
</dbReference>
<dbReference type="InterPro" id="IPR000456">
    <property type="entry name" value="Ribosomal_bL17"/>
</dbReference>
<dbReference type="PANTHER" id="PTHR14413:SF16">
    <property type="entry name" value="LARGE RIBOSOMAL SUBUNIT PROTEIN BL17M"/>
    <property type="match status" value="1"/>
</dbReference>